<gene>
    <name evidence="2" type="ORF">BaRGS_00039096</name>
</gene>
<evidence type="ECO:0000313" key="2">
    <source>
        <dbReference type="EMBL" id="KAK7458644.1"/>
    </source>
</evidence>
<proteinExistence type="predicted"/>
<evidence type="ECO:0000256" key="1">
    <source>
        <dbReference type="SAM" id="MobiDB-lite"/>
    </source>
</evidence>
<dbReference type="EMBL" id="JACVVK020000664">
    <property type="protein sequence ID" value="KAK7458644.1"/>
    <property type="molecule type" value="Genomic_DNA"/>
</dbReference>
<name>A0ABD0J446_9CAEN</name>
<organism evidence="2 3">
    <name type="scientific">Batillaria attramentaria</name>
    <dbReference type="NCBI Taxonomy" id="370345"/>
    <lineage>
        <taxon>Eukaryota</taxon>
        <taxon>Metazoa</taxon>
        <taxon>Spiralia</taxon>
        <taxon>Lophotrochozoa</taxon>
        <taxon>Mollusca</taxon>
        <taxon>Gastropoda</taxon>
        <taxon>Caenogastropoda</taxon>
        <taxon>Sorbeoconcha</taxon>
        <taxon>Cerithioidea</taxon>
        <taxon>Batillariidae</taxon>
        <taxon>Batillaria</taxon>
    </lineage>
</organism>
<dbReference type="Proteomes" id="UP001519460">
    <property type="component" value="Unassembled WGS sequence"/>
</dbReference>
<keyword evidence="3" id="KW-1185">Reference proteome</keyword>
<accession>A0ABD0J446</accession>
<feature type="region of interest" description="Disordered" evidence="1">
    <location>
        <begin position="34"/>
        <end position="64"/>
    </location>
</feature>
<evidence type="ECO:0000313" key="3">
    <source>
        <dbReference type="Proteomes" id="UP001519460"/>
    </source>
</evidence>
<dbReference type="AlphaFoldDB" id="A0ABD0J446"/>
<feature type="compositionally biased region" description="Polar residues" evidence="1">
    <location>
        <begin position="34"/>
        <end position="58"/>
    </location>
</feature>
<protein>
    <submittedName>
        <fullName evidence="2">Uncharacterized protein</fullName>
    </submittedName>
</protein>
<reference evidence="2 3" key="1">
    <citation type="journal article" date="2023" name="Sci. Data">
        <title>Genome assembly of the Korean intertidal mud-creeper Batillaria attramentaria.</title>
        <authorList>
            <person name="Patra A.K."/>
            <person name="Ho P.T."/>
            <person name="Jun S."/>
            <person name="Lee S.J."/>
            <person name="Kim Y."/>
            <person name="Won Y.J."/>
        </authorList>
    </citation>
    <scope>NUCLEOTIDE SEQUENCE [LARGE SCALE GENOMIC DNA]</scope>
    <source>
        <strain evidence="2">Wonlab-2016</strain>
    </source>
</reference>
<comment type="caution">
    <text evidence="2">The sequence shown here is derived from an EMBL/GenBank/DDBJ whole genome shotgun (WGS) entry which is preliminary data.</text>
</comment>
<sequence length="107" mass="11521">MSCSEDSNSHFNGEPVDRSNQCFILSSVPLLFNPSPQCSSQSDAREANPQSAPSSNPLPKTVPHSTVARLLPNLQPIAQVGFRMQKGKNLLKERFHGNTGSGALGEM</sequence>